<accession>A0A4Y2JMP5</accession>
<feature type="transmembrane region" description="Helical" evidence="1">
    <location>
        <begin position="12"/>
        <end position="32"/>
    </location>
</feature>
<evidence type="ECO:0000313" key="3">
    <source>
        <dbReference type="Proteomes" id="UP000499080"/>
    </source>
</evidence>
<keyword evidence="1" id="KW-0472">Membrane</keyword>
<protein>
    <submittedName>
        <fullName evidence="2">Uncharacterized protein</fullName>
    </submittedName>
</protein>
<organism evidence="2 3">
    <name type="scientific">Araneus ventricosus</name>
    <name type="common">Orbweaver spider</name>
    <name type="synonym">Epeira ventricosa</name>
    <dbReference type="NCBI Taxonomy" id="182803"/>
    <lineage>
        <taxon>Eukaryota</taxon>
        <taxon>Metazoa</taxon>
        <taxon>Ecdysozoa</taxon>
        <taxon>Arthropoda</taxon>
        <taxon>Chelicerata</taxon>
        <taxon>Arachnida</taxon>
        <taxon>Araneae</taxon>
        <taxon>Araneomorphae</taxon>
        <taxon>Entelegynae</taxon>
        <taxon>Araneoidea</taxon>
        <taxon>Araneidae</taxon>
        <taxon>Araneus</taxon>
    </lineage>
</organism>
<dbReference type="AlphaFoldDB" id="A0A4Y2JMP5"/>
<proteinExistence type="predicted"/>
<reference evidence="2 3" key="1">
    <citation type="journal article" date="2019" name="Sci. Rep.">
        <title>Orb-weaving spider Araneus ventricosus genome elucidates the spidroin gene catalogue.</title>
        <authorList>
            <person name="Kono N."/>
            <person name="Nakamura H."/>
            <person name="Ohtoshi R."/>
            <person name="Moran D.A.P."/>
            <person name="Shinohara A."/>
            <person name="Yoshida Y."/>
            <person name="Fujiwara M."/>
            <person name="Mori M."/>
            <person name="Tomita M."/>
            <person name="Arakawa K."/>
        </authorList>
    </citation>
    <scope>NUCLEOTIDE SEQUENCE [LARGE SCALE GENOMIC DNA]</scope>
</reference>
<evidence type="ECO:0000256" key="1">
    <source>
        <dbReference type="SAM" id="Phobius"/>
    </source>
</evidence>
<name>A0A4Y2JMP5_ARAVE</name>
<comment type="caution">
    <text evidence="2">The sequence shown here is derived from an EMBL/GenBank/DDBJ whole genome shotgun (WGS) entry which is preliminary data.</text>
</comment>
<dbReference type="EMBL" id="BGPR01003695">
    <property type="protein sequence ID" value="GBM91310.1"/>
    <property type="molecule type" value="Genomic_DNA"/>
</dbReference>
<gene>
    <name evidence="2" type="ORF">AVEN_178093_2</name>
</gene>
<dbReference type="Proteomes" id="UP000499080">
    <property type="component" value="Unassembled WGS sequence"/>
</dbReference>
<evidence type="ECO:0000313" key="2">
    <source>
        <dbReference type="EMBL" id="GBM91310.1"/>
    </source>
</evidence>
<sequence>MKRLGRPDGWWAFFVLVPLTVLWVCCMCFFLGRLPLRPKNLQVIVNSPMEDEEMYKQASRDVEIFVSESAGRIRIRRILENLAGGLAEGTLQSSWIVMPKLCPSTADRKRPKRSYCKDPPLCPLSKSHSSSVSTSATLLAQDIARYLYDVVRYSECREDIVTMLYSVLCY</sequence>
<keyword evidence="1" id="KW-0812">Transmembrane</keyword>
<keyword evidence="1" id="KW-1133">Transmembrane helix</keyword>
<keyword evidence="3" id="KW-1185">Reference proteome</keyword>